<feature type="transmembrane region" description="Helical" evidence="8">
    <location>
        <begin position="294"/>
        <end position="314"/>
    </location>
</feature>
<keyword evidence="5 8" id="KW-0812">Transmembrane</keyword>
<accession>F4A034</accession>
<dbReference type="Proteomes" id="UP000008457">
    <property type="component" value="Chromosome"/>
</dbReference>
<feature type="transmembrane region" description="Helical" evidence="8">
    <location>
        <begin position="159"/>
        <end position="181"/>
    </location>
</feature>
<dbReference type="PIRSF" id="PIRSF004925">
    <property type="entry name" value="HcaT"/>
    <property type="match status" value="1"/>
</dbReference>
<dbReference type="GO" id="GO:0022857">
    <property type="term" value="F:transmembrane transporter activity"/>
    <property type="evidence" value="ECO:0007669"/>
    <property type="project" value="InterPro"/>
</dbReference>
<gene>
    <name evidence="10" type="ordered locus">Mahau_0649</name>
</gene>
<feature type="transmembrane region" description="Helical" evidence="8">
    <location>
        <begin position="357"/>
        <end position="377"/>
    </location>
</feature>
<protein>
    <submittedName>
        <fullName evidence="10">Major facilitator superfamily MFS_1</fullName>
    </submittedName>
</protein>
<evidence type="ECO:0000256" key="2">
    <source>
        <dbReference type="ARBA" id="ARBA00022448"/>
    </source>
</evidence>
<evidence type="ECO:0000256" key="6">
    <source>
        <dbReference type="ARBA" id="ARBA00022989"/>
    </source>
</evidence>
<dbReference type="RefSeq" id="WP_013780285.1">
    <property type="nucleotide sequence ID" value="NC_015520.1"/>
</dbReference>
<feature type="transmembrane region" description="Helical" evidence="8">
    <location>
        <begin position="326"/>
        <end position="345"/>
    </location>
</feature>
<evidence type="ECO:0000256" key="4">
    <source>
        <dbReference type="ARBA" id="ARBA00022519"/>
    </source>
</evidence>
<proteinExistence type="predicted"/>
<evidence type="ECO:0000256" key="8">
    <source>
        <dbReference type="SAM" id="Phobius"/>
    </source>
</evidence>
<keyword evidence="11" id="KW-1185">Reference proteome</keyword>
<feature type="transmembrane region" description="Helical" evidence="8">
    <location>
        <begin position="235"/>
        <end position="255"/>
    </location>
</feature>
<feature type="transmembrane region" description="Helical" evidence="8">
    <location>
        <begin position="40"/>
        <end position="61"/>
    </location>
</feature>
<feature type="transmembrane region" description="Helical" evidence="8">
    <location>
        <begin position="202"/>
        <end position="223"/>
    </location>
</feature>
<dbReference type="Gene3D" id="1.20.1250.20">
    <property type="entry name" value="MFS general substrate transporter like domains"/>
    <property type="match status" value="2"/>
</dbReference>
<dbReference type="STRING" id="697281.Mahau_0649"/>
<reference evidence="11" key="1">
    <citation type="submission" date="2010-11" db="EMBL/GenBank/DDBJ databases">
        <title>The complete genome of Mahella australiensis DSM 15567.</title>
        <authorList>
            <consortium name="US DOE Joint Genome Institute (JGI-PGF)"/>
            <person name="Lucas S."/>
            <person name="Copeland A."/>
            <person name="Lapidus A."/>
            <person name="Bruce D."/>
            <person name="Goodwin L."/>
            <person name="Pitluck S."/>
            <person name="Kyrpides N."/>
            <person name="Mavromatis K."/>
            <person name="Pagani I."/>
            <person name="Ivanova N."/>
            <person name="Teshima H."/>
            <person name="Brettin T."/>
            <person name="Detter J.C."/>
            <person name="Han C."/>
            <person name="Tapia R."/>
            <person name="Land M."/>
            <person name="Hauser L."/>
            <person name="Markowitz V."/>
            <person name="Cheng J.-F."/>
            <person name="Hugenholtz P."/>
            <person name="Woyke T."/>
            <person name="Wu D."/>
            <person name="Spring S."/>
            <person name="Pukall R."/>
            <person name="Steenblock K."/>
            <person name="Schneider S."/>
            <person name="Klenk H.-P."/>
            <person name="Eisen J.A."/>
        </authorList>
    </citation>
    <scope>NUCLEOTIDE SEQUENCE [LARGE SCALE GENOMIC DNA]</scope>
    <source>
        <strain evidence="11">DSM 15567 / CIP 107919 / 50-1 BON</strain>
    </source>
</reference>
<keyword evidence="6 8" id="KW-1133">Transmembrane helix</keyword>
<dbReference type="PROSITE" id="PS50850">
    <property type="entry name" value="MFS"/>
    <property type="match status" value="2"/>
</dbReference>
<feature type="transmembrane region" description="Helical" evidence="8">
    <location>
        <begin position="7"/>
        <end position="28"/>
    </location>
</feature>
<feature type="transmembrane region" description="Helical" evidence="8">
    <location>
        <begin position="133"/>
        <end position="153"/>
    </location>
</feature>
<sequence length="385" mass="42761">MEERNNYLYYFISFYALSYMVNAVYGTFMPVYLDHIGYGQTAIGTLLALGPFIAMIAQPVWGIAGDRAKAKNIILQTLLLGSAISIIMYPLSESFYYLVFIMAMYTFFQTSIGPLIDAITLEYIEKTHWKFGLIRMAGTIGFAVMSVVAGAIAKRYISAIFVLCFAVIILNFIISFFLPKVKGYQFNAPKVAIWELFKNRELVLLMIFNLVIQTTLGFYYAFFPIYFRSMGGDNALLGWAMFISAMSEIPFLLFADKILNKIGVYYTLLGSGVVAAVRWLILHFVTNPYVVLPLQALHGLIFIVLSIALATYINREVPKALRASGQTMNGLIGMGLSRIIGSMLGGALSDMVGIRQVFLYSSLLAFATVAAFGFIFANGGRHSQA</sequence>
<evidence type="ECO:0000313" key="11">
    <source>
        <dbReference type="Proteomes" id="UP000008457"/>
    </source>
</evidence>
<evidence type="ECO:0000259" key="9">
    <source>
        <dbReference type="PROSITE" id="PS50850"/>
    </source>
</evidence>
<feature type="domain" description="Major facilitator superfamily (MFS) profile" evidence="9">
    <location>
        <begin position="1"/>
        <end position="183"/>
    </location>
</feature>
<keyword evidence="2" id="KW-0813">Transport</keyword>
<evidence type="ECO:0000256" key="1">
    <source>
        <dbReference type="ARBA" id="ARBA00004429"/>
    </source>
</evidence>
<evidence type="ECO:0000256" key="5">
    <source>
        <dbReference type="ARBA" id="ARBA00022692"/>
    </source>
</evidence>
<dbReference type="eggNOG" id="COG2211">
    <property type="taxonomic scope" value="Bacteria"/>
</dbReference>
<reference evidence="10 11" key="2">
    <citation type="journal article" date="2011" name="Stand. Genomic Sci.">
        <title>Complete genome sequence of Mahella australiensis type strain (50-1 BON).</title>
        <authorList>
            <person name="Sikorski J."/>
            <person name="Teshima H."/>
            <person name="Nolan M."/>
            <person name="Lucas S."/>
            <person name="Hammon N."/>
            <person name="Deshpande S."/>
            <person name="Cheng J.F."/>
            <person name="Pitluck S."/>
            <person name="Liolios K."/>
            <person name="Pagani I."/>
            <person name="Ivanova N."/>
            <person name="Huntemann M."/>
            <person name="Mavromatis K."/>
            <person name="Ovchinikova G."/>
            <person name="Pati A."/>
            <person name="Tapia R."/>
            <person name="Han C."/>
            <person name="Goodwin L."/>
            <person name="Chen A."/>
            <person name="Palaniappan K."/>
            <person name="Land M."/>
            <person name="Hauser L."/>
            <person name="Ngatchou-Djao O.D."/>
            <person name="Rohde M."/>
            <person name="Pukall R."/>
            <person name="Spring S."/>
            <person name="Abt B."/>
            <person name="Goker M."/>
            <person name="Detter J.C."/>
            <person name="Woyke T."/>
            <person name="Bristow J."/>
            <person name="Markowitz V."/>
            <person name="Hugenholtz P."/>
            <person name="Eisen J.A."/>
            <person name="Kyrpides N.C."/>
            <person name="Klenk H.P."/>
            <person name="Lapidus A."/>
        </authorList>
    </citation>
    <scope>NUCLEOTIDE SEQUENCE [LARGE SCALE GENOMIC DNA]</scope>
    <source>
        <strain evidence="11">DSM 15567 / CIP 107919 / 50-1 BON</strain>
    </source>
</reference>
<feature type="domain" description="Major facilitator superfamily (MFS) profile" evidence="9">
    <location>
        <begin position="201"/>
        <end position="385"/>
    </location>
</feature>
<feature type="transmembrane region" description="Helical" evidence="8">
    <location>
        <begin position="262"/>
        <end position="282"/>
    </location>
</feature>
<dbReference type="KEGG" id="mas:Mahau_0649"/>
<keyword evidence="3" id="KW-1003">Cell membrane</keyword>
<dbReference type="AlphaFoldDB" id="F4A034"/>
<dbReference type="HOGENOM" id="CLU_013133_6_1_9"/>
<dbReference type="SUPFAM" id="SSF103473">
    <property type="entry name" value="MFS general substrate transporter"/>
    <property type="match status" value="1"/>
</dbReference>
<dbReference type="OrthoDB" id="65739at2"/>
<dbReference type="InterPro" id="IPR026032">
    <property type="entry name" value="HcaT-like"/>
</dbReference>
<feature type="transmembrane region" description="Helical" evidence="8">
    <location>
        <begin position="97"/>
        <end position="121"/>
    </location>
</feature>
<dbReference type="PANTHER" id="PTHR23522:SF10">
    <property type="entry name" value="3-PHENYLPROPIONIC ACID TRANSPORTER-RELATED"/>
    <property type="match status" value="1"/>
</dbReference>
<dbReference type="InterPro" id="IPR020846">
    <property type="entry name" value="MFS_dom"/>
</dbReference>
<dbReference type="EMBL" id="CP002360">
    <property type="protein sequence ID" value="AEE95852.1"/>
    <property type="molecule type" value="Genomic_DNA"/>
</dbReference>
<evidence type="ECO:0000256" key="3">
    <source>
        <dbReference type="ARBA" id="ARBA00022475"/>
    </source>
</evidence>
<dbReference type="InterPro" id="IPR024989">
    <property type="entry name" value="MFS_assoc_dom"/>
</dbReference>
<name>F4A034_MAHA5</name>
<evidence type="ECO:0000313" key="10">
    <source>
        <dbReference type="EMBL" id="AEE95852.1"/>
    </source>
</evidence>
<evidence type="ECO:0000256" key="7">
    <source>
        <dbReference type="ARBA" id="ARBA00023136"/>
    </source>
</evidence>
<comment type="subcellular location">
    <subcellularLocation>
        <location evidence="1">Cell inner membrane</location>
        <topology evidence="1">Multi-pass membrane protein</topology>
    </subcellularLocation>
</comment>
<keyword evidence="7 8" id="KW-0472">Membrane</keyword>
<keyword evidence="4" id="KW-0997">Cell inner membrane</keyword>
<dbReference type="Pfam" id="PF12832">
    <property type="entry name" value="MFS_1_like"/>
    <property type="match status" value="1"/>
</dbReference>
<feature type="transmembrane region" description="Helical" evidence="8">
    <location>
        <begin position="73"/>
        <end position="91"/>
    </location>
</feature>
<dbReference type="GO" id="GO:0005886">
    <property type="term" value="C:plasma membrane"/>
    <property type="evidence" value="ECO:0007669"/>
    <property type="project" value="UniProtKB-SubCell"/>
</dbReference>
<dbReference type="PANTHER" id="PTHR23522">
    <property type="entry name" value="BLL5896 PROTEIN"/>
    <property type="match status" value="1"/>
</dbReference>
<dbReference type="InterPro" id="IPR036259">
    <property type="entry name" value="MFS_trans_sf"/>
</dbReference>
<organism evidence="10 11">
    <name type="scientific">Mahella australiensis (strain DSM 15567 / CIP 107919 / 50-1 BON)</name>
    <dbReference type="NCBI Taxonomy" id="697281"/>
    <lineage>
        <taxon>Bacteria</taxon>
        <taxon>Bacillati</taxon>
        <taxon>Bacillota</taxon>
        <taxon>Clostridia</taxon>
        <taxon>Thermoanaerobacterales</taxon>
        <taxon>Thermoanaerobacterales Family IV. Incertae Sedis</taxon>
        <taxon>Mahella</taxon>
    </lineage>
</organism>